<proteinExistence type="predicted"/>
<evidence type="ECO:0000313" key="2">
    <source>
        <dbReference type="EMBL" id="MFC4564821.1"/>
    </source>
</evidence>
<reference evidence="3" key="1">
    <citation type="journal article" date="2019" name="Int. J. Syst. Evol. Microbiol.">
        <title>The Global Catalogue of Microorganisms (GCM) 10K type strain sequencing project: providing services to taxonomists for standard genome sequencing and annotation.</title>
        <authorList>
            <consortium name="The Broad Institute Genomics Platform"/>
            <consortium name="The Broad Institute Genome Sequencing Center for Infectious Disease"/>
            <person name="Wu L."/>
            <person name="Ma J."/>
        </authorList>
    </citation>
    <scope>NUCLEOTIDE SEQUENCE [LARGE SCALE GENOMIC DNA]</scope>
    <source>
        <strain evidence="3">XZYJ18</strain>
    </source>
</reference>
<dbReference type="EMBL" id="JBHSFQ010000029">
    <property type="protein sequence ID" value="MFC4564821.1"/>
    <property type="molecule type" value="Genomic_DNA"/>
</dbReference>
<dbReference type="Pfam" id="PF04149">
    <property type="entry name" value="DUF397"/>
    <property type="match status" value="1"/>
</dbReference>
<comment type="caution">
    <text evidence="2">The sequence shown here is derived from an EMBL/GenBank/DDBJ whole genome shotgun (WGS) entry which is preliminary data.</text>
</comment>
<feature type="domain" description="DUF397" evidence="1">
    <location>
        <begin position="4"/>
        <end position="53"/>
    </location>
</feature>
<sequence length="56" mass="6136">MNSEFHKSSYSGASSECVEVSEGTVTLIRDTKSPRAAMLSFPTREWIALLSDIDAL</sequence>
<dbReference type="InterPro" id="IPR007278">
    <property type="entry name" value="DUF397"/>
</dbReference>
<keyword evidence="3" id="KW-1185">Reference proteome</keyword>
<evidence type="ECO:0000259" key="1">
    <source>
        <dbReference type="Pfam" id="PF04149"/>
    </source>
</evidence>
<evidence type="ECO:0000313" key="3">
    <source>
        <dbReference type="Proteomes" id="UP001595923"/>
    </source>
</evidence>
<gene>
    <name evidence="2" type="ORF">ACFO4E_23430</name>
</gene>
<dbReference type="Proteomes" id="UP001595923">
    <property type="component" value="Unassembled WGS sequence"/>
</dbReference>
<name>A0ABV9E140_9ACTN</name>
<protein>
    <submittedName>
        <fullName evidence="2">DUF397 domain-containing protein</fullName>
    </submittedName>
</protein>
<organism evidence="2 3">
    <name type="scientific">Nocardiopsis mangrovi</name>
    <dbReference type="NCBI Taxonomy" id="1179818"/>
    <lineage>
        <taxon>Bacteria</taxon>
        <taxon>Bacillati</taxon>
        <taxon>Actinomycetota</taxon>
        <taxon>Actinomycetes</taxon>
        <taxon>Streptosporangiales</taxon>
        <taxon>Nocardiopsidaceae</taxon>
        <taxon>Nocardiopsis</taxon>
    </lineage>
</organism>
<accession>A0ABV9E140</accession>
<dbReference type="RefSeq" id="WP_378578303.1">
    <property type="nucleotide sequence ID" value="NZ_JBHSFQ010000029.1"/>
</dbReference>